<name>A0A1Y5SBG3_9RHOB</name>
<dbReference type="InterPro" id="IPR041382">
    <property type="entry name" value="SH3_16"/>
</dbReference>
<dbReference type="SUPFAM" id="SSF54001">
    <property type="entry name" value="Cysteine proteinases"/>
    <property type="match status" value="1"/>
</dbReference>
<proteinExistence type="inferred from homology"/>
<feature type="domain" description="NlpC/P60" evidence="5">
    <location>
        <begin position="156"/>
        <end position="280"/>
    </location>
</feature>
<evidence type="ECO:0000256" key="1">
    <source>
        <dbReference type="ARBA" id="ARBA00007074"/>
    </source>
</evidence>
<dbReference type="OrthoDB" id="9813368at2"/>
<organism evidence="6 7">
    <name type="scientific">Roseisalinus antarcticus</name>
    <dbReference type="NCBI Taxonomy" id="254357"/>
    <lineage>
        <taxon>Bacteria</taxon>
        <taxon>Pseudomonadati</taxon>
        <taxon>Pseudomonadota</taxon>
        <taxon>Alphaproteobacteria</taxon>
        <taxon>Rhodobacterales</taxon>
        <taxon>Roseobacteraceae</taxon>
        <taxon>Roseisalinus</taxon>
    </lineage>
</organism>
<evidence type="ECO:0000259" key="5">
    <source>
        <dbReference type="PROSITE" id="PS51935"/>
    </source>
</evidence>
<sequence length="282" mass="30263">MDRRELAANGRVALRSLRGTVAADRFTDGEDRMVAHTSTALCDAPDGGRDRDLLFGETFTVLEERDGWAFGRAPRDGYVGHARAAALAAPIGPATHVVANRFTYALTEPRFKQQRGQVLLSIGSPVRVIGQAGRWSEIETPAGSLFLPTGHLSPLDTPESDPVAVAERLLGTPYVWGGNTGLGIDCSGLVQTACLACGIPCPRDSDQQAAQLGTELPEDADARRGNLLFWKGHVGFISDPETLLHANSYRMSTTYEPLRDALPRIAASGDGPVTARKRLTTM</sequence>
<dbReference type="Gene3D" id="3.90.1720.10">
    <property type="entry name" value="endopeptidase domain like (from Nostoc punctiforme)"/>
    <property type="match status" value="1"/>
</dbReference>
<keyword evidence="3 6" id="KW-0378">Hydrolase</keyword>
<dbReference type="GO" id="GO:0006508">
    <property type="term" value="P:proteolysis"/>
    <property type="evidence" value="ECO:0007669"/>
    <property type="project" value="UniProtKB-KW"/>
</dbReference>
<dbReference type="PROSITE" id="PS51935">
    <property type="entry name" value="NLPC_P60"/>
    <property type="match status" value="1"/>
</dbReference>
<dbReference type="EC" id="3.4.22.-" evidence="6"/>
<gene>
    <name evidence="6" type="ORF">ROA7023_01228</name>
</gene>
<dbReference type="RefSeq" id="WP_085878116.1">
    <property type="nucleotide sequence ID" value="NZ_FWFZ01000004.1"/>
</dbReference>
<dbReference type="GO" id="GO:0008234">
    <property type="term" value="F:cysteine-type peptidase activity"/>
    <property type="evidence" value="ECO:0007669"/>
    <property type="project" value="UniProtKB-KW"/>
</dbReference>
<dbReference type="AlphaFoldDB" id="A0A1Y5SBG3"/>
<comment type="similarity">
    <text evidence="1">Belongs to the peptidase C40 family.</text>
</comment>
<dbReference type="InterPro" id="IPR000064">
    <property type="entry name" value="NLP_P60_dom"/>
</dbReference>
<dbReference type="PANTHER" id="PTHR47359:SF3">
    <property type="entry name" value="NLP_P60 DOMAIN-CONTAINING PROTEIN-RELATED"/>
    <property type="match status" value="1"/>
</dbReference>
<dbReference type="InterPro" id="IPR051794">
    <property type="entry name" value="PG_Endopeptidase_C40"/>
</dbReference>
<protein>
    <submittedName>
        <fullName evidence="6">Dipeptidyl-peptidase 6</fullName>
        <ecNumber evidence="6">3.4.22.-</ecNumber>
    </submittedName>
</protein>
<evidence type="ECO:0000256" key="4">
    <source>
        <dbReference type="ARBA" id="ARBA00022807"/>
    </source>
</evidence>
<reference evidence="6 7" key="1">
    <citation type="submission" date="2017-03" db="EMBL/GenBank/DDBJ databases">
        <authorList>
            <person name="Afonso C.L."/>
            <person name="Miller P.J."/>
            <person name="Scott M.A."/>
            <person name="Spackman E."/>
            <person name="Goraichik I."/>
            <person name="Dimitrov K.M."/>
            <person name="Suarez D.L."/>
            <person name="Swayne D.E."/>
        </authorList>
    </citation>
    <scope>NUCLEOTIDE SEQUENCE [LARGE SCALE GENOMIC DNA]</scope>
    <source>
        <strain evidence="6 7">CECT 7023</strain>
    </source>
</reference>
<accession>A0A1Y5SBG3</accession>
<dbReference type="Proteomes" id="UP000193900">
    <property type="component" value="Unassembled WGS sequence"/>
</dbReference>
<dbReference type="PANTHER" id="PTHR47359">
    <property type="entry name" value="PEPTIDOGLYCAN DL-ENDOPEPTIDASE CWLO"/>
    <property type="match status" value="1"/>
</dbReference>
<keyword evidence="4" id="KW-0788">Thiol protease</keyword>
<dbReference type="Pfam" id="PF18348">
    <property type="entry name" value="SH3_16"/>
    <property type="match status" value="1"/>
</dbReference>
<evidence type="ECO:0000313" key="6">
    <source>
        <dbReference type="EMBL" id="SLN33879.1"/>
    </source>
</evidence>
<keyword evidence="2" id="KW-0645">Protease</keyword>
<keyword evidence="7" id="KW-1185">Reference proteome</keyword>
<dbReference type="EMBL" id="FWFZ01000004">
    <property type="protein sequence ID" value="SLN33879.1"/>
    <property type="molecule type" value="Genomic_DNA"/>
</dbReference>
<evidence type="ECO:0000313" key="7">
    <source>
        <dbReference type="Proteomes" id="UP000193900"/>
    </source>
</evidence>
<dbReference type="Pfam" id="PF00877">
    <property type="entry name" value="NLPC_P60"/>
    <property type="match status" value="1"/>
</dbReference>
<evidence type="ECO:0000256" key="2">
    <source>
        <dbReference type="ARBA" id="ARBA00022670"/>
    </source>
</evidence>
<dbReference type="InterPro" id="IPR038765">
    <property type="entry name" value="Papain-like_cys_pep_sf"/>
</dbReference>
<evidence type="ECO:0000256" key="3">
    <source>
        <dbReference type="ARBA" id="ARBA00022801"/>
    </source>
</evidence>